<evidence type="ECO:0000313" key="2">
    <source>
        <dbReference type="Proteomes" id="UP000646738"/>
    </source>
</evidence>
<sequence>MTTLFVVALILAWLGGYGIGRGRPVHRALNWANWQLYSTTRATGLRRAAVWTLLSVENIAWLITHPVQGWHAWQHRNDPLPPRSPAVTIRRTNDTEETA</sequence>
<organism evidence="1 2">
    <name type="scientific">Streptomyces rubradiris</name>
    <name type="common">Streptomyces achromogenes subsp. rubradiris</name>
    <dbReference type="NCBI Taxonomy" id="285531"/>
    <lineage>
        <taxon>Bacteria</taxon>
        <taxon>Bacillati</taxon>
        <taxon>Actinomycetota</taxon>
        <taxon>Actinomycetes</taxon>
        <taxon>Kitasatosporales</taxon>
        <taxon>Streptomycetaceae</taxon>
        <taxon>Streptomyces</taxon>
    </lineage>
</organism>
<protein>
    <submittedName>
        <fullName evidence="1">Uncharacterized protein</fullName>
    </submittedName>
</protein>
<accession>A0ABQ3R3E1</accession>
<reference evidence="2" key="1">
    <citation type="submission" date="2023-07" db="EMBL/GenBank/DDBJ databases">
        <title>Whole genome shotgun sequence of Streptomyces achromogenes subsp. rubradiris NBRC 14000.</title>
        <authorList>
            <person name="Komaki H."/>
            <person name="Tamura T."/>
        </authorList>
    </citation>
    <scope>NUCLEOTIDE SEQUENCE [LARGE SCALE GENOMIC DNA]</scope>
    <source>
        <strain evidence="2">NBRC 14000</strain>
    </source>
</reference>
<dbReference type="EMBL" id="BNEA01000001">
    <property type="protein sequence ID" value="GHI50374.1"/>
    <property type="molecule type" value="Genomic_DNA"/>
</dbReference>
<proteinExistence type="predicted"/>
<gene>
    <name evidence="1" type="ORF">Srubr_02200</name>
</gene>
<comment type="caution">
    <text evidence="1">The sequence shown here is derived from an EMBL/GenBank/DDBJ whole genome shotgun (WGS) entry which is preliminary data.</text>
</comment>
<name>A0ABQ3R3E1_STRRR</name>
<evidence type="ECO:0000313" key="1">
    <source>
        <dbReference type="EMBL" id="GHI50374.1"/>
    </source>
</evidence>
<dbReference type="Proteomes" id="UP000646738">
    <property type="component" value="Unassembled WGS sequence"/>
</dbReference>
<dbReference type="RefSeq" id="WP_189999666.1">
    <property type="nucleotide sequence ID" value="NZ_BNCB01000032.1"/>
</dbReference>
<keyword evidence="2" id="KW-1185">Reference proteome</keyword>